<organism evidence="1 2">
    <name type="scientific">Hesseltinella vesiculosa</name>
    <dbReference type="NCBI Taxonomy" id="101127"/>
    <lineage>
        <taxon>Eukaryota</taxon>
        <taxon>Fungi</taxon>
        <taxon>Fungi incertae sedis</taxon>
        <taxon>Mucoromycota</taxon>
        <taxon>Mucoromycotina</taxon>
        <taxon>Mucoromycetes</taxon>
        <taxon>Mucorales</taxon>
        <taxon>Cunninghamellaceae</taxon>
        <taxon>Hesseltinella</taxon>
    </lineage>
</organism>
<protein>
    <submittedName>
        <fullName evidence="1">Uncharacterized protein</fullName>
    </submittedName>
</protein>
<accession>A0A1X2GKG6</accession>
<comment type="caution">
    <text evidence="1">The sequence shown here is derived from an EMBL/GenBank/DDBJ whole genome shotgun (WGS) entry which is preliminary data.</text>
</comment>
<dbReference type="STRING" id="101127.A0A1X2GKG6"/>
<dbReference type="Proteomes" id="UP000242146">
    <property type="component" value="Unassembled WGS sequence"/>
</dbReference>
<dbReference type="AlphaFoldDB" id="A0A1X2GKG6"/>
<sequence length="82" mass="9101">MDPRKTNAKLDITVENDCLIMFGSAMESRGCILRGVVRLSLAQSIKVKSLFIRFSGKSLVTYCDGKPLFFFTSAVSGLLLFF</sequence>
<name>A0A1X2GKG6_9FUNG</name>
<keyword evidence="2" id="KW-1185">Reference proteome</keyword>
<reference evidence="1 2" key="1">
    <citation type="submission" date="2016-07" db="EMBL/GenBank/DDBJ databases">
        <title>Pervasive Adenine N6-methylation of Active Genes in Fungi.</title>
        <authorList>
            <consortium name="DOE Joint Genome Institute"/>
            <person name="Mondo S.J."/>
            <person name="Dannebaum R.O."/>
            <person name="Kuo R.C."/>
            <person name="Labutti K."/>
            <person name="Haridas S."/>
            <person name="Kuo A."/>
            <person name="Salamov A."/>
            <person name="Ahrendt S.R."/>
            <person name="Lipzen A."/>
            <person name="Sullivan W."/>
            <person name="Andreopoulos W.B."/>
            <person name="Clum A."/>
            <person name="Lindquist E."/>
            <person name="Daum C."/>
            <person name="Ramamoorthy G.K."/>
            <person name="Gryganskyi A."/>
            <person name="Culley D."/>
            <person name="Magnuson J.K."/>
            <person name="James T.Y."/>
            <person name="O'Malley M.A."/>
            <person name="Stajich J.E."/>
            <person name="Spatafora J.W."/>
            <person name="Visel A."/>
            <person name="Grigoriev I.V."/>
        </authorList>
    </citation>
    <scope>NUCLEOTIDE SEQUENCE [LARGE SCALE GENOMIC DNA]</scope>
    <source>
        <strain evidence="1 2">NRRL 3301</strain>
    </source>
</reference>
<evidence type="ECO:0000313" key="1">
    <source>
        <dbReference type="EMBL" id="ORX55771.1"/>
    </source>
</evidence>
<gene>
    <name evidence="1" type="ORF">DM01DRAFT_1026388</name>
</gene>
<evidence type="ECO:0000313" key="2">
    <source>
        <dbReference type="Proteomes" id="UP000242146"/>
    </source>
</evidence>
<dbReference type="EMBL" id="MCGT01000011">
    <property type="protein sequence ID" value="ORX55771.1"/>
    <property type="molecule type" value="Genomic_DNA"/>
</dbReference>
<dbReference type="OrthoDB" id="2333384at2759"/>
<proteinExistence type="predicted"/>